<feature type="transmembrane region" description="Helical" evidence="1">
    <location>
        <begin position="51"/>
        <end position="72"/>
    </location>
</feature>
<name>A0A1L8CNE5_9PROT</name>
<dbReference type="Gene3D" id="1.10.287.970">
    <property type="entry name" value="His Kinase A (phosphoacceptor) domain"/>
    <property type="match status" value="1"/>
</dbReference>
<sequence length="153" mass="16867">MGNTSVRLYPLISKLGIAGSCVLFTLLAVVGSLALMFTVMTLFGVQGQTGLWIKFSIFGPLLIAPPVIYLLLNMIVELNQANESLQVAQASVKELGQLVPVCSCCKKVRDDKEYWDLLEEYLMLNGEGELPHGTCPHCKEEQFKAYIQQNGNV</sequence>
<evidence type="ECO:0000256" key="1">
    <source>
        <dbReference type="SAM" id="Phobius"/>
    </source>
</evidence>
<dbReference type="RefSeq" id="WP_072659727.1">
    <property type="nucleotide sequence ID" value="NZ_BDFD01000010.1"/>
</dbReference>
<keyword evidence="1" id="KW-0472">Membrane</keyword>
<accession>A0A1L8CNE5</accession>
<dbReference type="InterPro" id="IPR027460">
    <property type="entry name" value="ArcB_TM_sf"/>
</dbReference>
<proteinExistence type="predicted"/>
<gene>
    <name evidence="2" type="ORF">MMIC_P1379</name>
</gene>
<keyword evidence="1" id="KW-1133">Transmembrane helix</keyword>
<dbReference type="EMBL" id="BDFD01000010">
    <property type="protein sequence ID" value="GAV20414.1"/>
    <property type="molecule type" value="Genomic_DNA"/>
</dbReference>
<dbReference type="AlphaFoldDB" id="A0A1L8CNE5"/>
<keyword evidence="1" id="KW-0812">Transmembrane</keyword>
<comment type="caution">
    <text evidence="2">The sequence shown here is derived from an EMBL/GenBank/DDBJ whole genome shotgun (WGS) entry which is preliminary data.</text>
</comment>
<organism evidence="2 3">
    <name type="scientific">Mariprofundus micogutta</name>
    <dbReference type="NCBI Taxonomy" id="1921010"/>
    <lineage>
        <taxon>Bacteria</taxon>
        <taxon>Pseudomonadati</taxon>
        <taxon>Pseudomonadota</taxon>
        <taxon>Candidatius Mariprofundia</taxon>
        <taxon>Mariprofundales</taxon>
        <taxon>Mariprofundaceae</taxon>
        <taxon>Mariprofundus</taxon>
    </lineage>
</organism>
<keyword evidence="3" id="KW-1185">Reference proteome</keyword>
<dbReference type="STRING" id="1921010.MMIC_P1379"/>
<dbReference type="Proteomes" id="UP000231632">
    <property type="component" value="Unassembled WGS sequence"/>
</dbReference>
<evidence type="ECO:0000313" key="2">
    <source>
        <dbReference type="EMBL" id="GAV20414.1"/>
    </source>
</evidence>
<reference evidence="2 3" key="1">
    <citation type="journal article" date="2017" name="Arch. Microbiol.">
        <title>Mariprofundus micogutta sp. nov., a novel iron-oxidizing zetaproteobacterium isolated from a deep-sea hydrothermal field at the Bayonnaise knoll of the Izu-Ogasawara arc, and a description of Mariprofundales ord. nov. and Zetaproteobacteria classis nov.</title>
        <authorList>
            <person name="Makita H."/>
            <person name="Tanaka E."/>
            <person name="Mitsunobu S."/>
            <person name="Miyazaki M."/>
            <person name="Nunoura T."/>
            <person name="Uematsu K."/>
            <person name="Takaki Y."/>
            <person name="Nishi S."/>
            <person name="Shimamura S."/>
            <person name="Takai K."/>
        </authorList>
    </citation>
    <scope>NUCLEOTIDE SEQUENCE [LARGE SCALE GENOMIC DNA]</scope>
    <source>
        <strain evidence="2 3">ET2</strain>
    </source>
</reference>
<protein>
    <submittedName>
        <fullName evidence="2">Uncharacterized protein</fullName>
    </submittedName>
</protein>
<evidence type="ECO:0000313" key="3">
    <source>
        <dbReference type="Proteomes" id="UP000231632"/>
    </source>
</evidence>
<feature type="transmembrane region" description="Helical" evidence="1">
    <location>
        <begin position="21"/>
        <end position="45"/>
    </location>
</feature>
<dbReference type="OrthoDB" id="9795133at2"/>